<dbReference type="Pfam" id="PF04057">
    <property type="entry name" value="Rep-A_N"/>
    <property type="match status" value="1"/>
</dbReference>
<gene>
    <name evidence="3" type="ORF">TSOC_009309</name>
</gene>
<dbReference type="InterPro" id="IPR012340">
    <property type="entry name" value="NA-bd_OB-fold"/>
</dbReference>
<reference evidence="3 4" key="1">
    <citation type="journal article" date="2017" name="Mol. Biol. Evol.">
        <title>The 4-celled Tetrabaena socialis nuclear genome reveals the essential components for genetic control of cell number at the origin of multicellularity in the volvocine lineage.</title>
        <authorList>
            <person name="Featherston J."/>
            <person name="Arakaki Y."/>
            <person name="Hanschen E.R."/>
            <person name="Ferris P.J."/>
            <person name="Michod R.E."/>
            <person name="Olson B.J.S.C."/>
            <person name="Nozaki H."/>
            <person name="Durand P.M."/>
        </authorList>
    </citation>
    <scope>NUCLEOTIDE SEQUENCE [LARGE SCALE GENOMIC DNA]</scope>
    <source>
        <strain evidence="3 4">NIES-571</strain>
    </source>
</reference>
<dbReference type="Proteomes" id="UP000236333">
    <property type="component" value="Unassembled WGS sequence"/>
</dbReference>
<accession>A0A2J7ZW68</accession>
<protein>
    <recommendedName>
        <fullName evidence="2">Replication factor-A protein 1 N-terminal domain-containing protein</fullName>
    </recommendedName>
</protein>
<dbReference type="GO" id="GO:0003677">
    <property type="term" value="F:DNA binding"/>
    <property type="evidence" value="ECO:0007669"/>
    <property type="project" value="InterPro"/>
</dbReference>
<feature type="region of interest" description="Disordered" evidence="1">
    <location>
        <begin position="115"/>
        <end position="143"/>
    </location>
</feature>
<evidence type="ECO:0000256" key="1">
    <source>
        <dbReference type="SAM" id="MobiDB-lite"/>
    </source>
</evidence>
<dbReference type="GO" id="GO:0006260">
    <property type="term" value="P:DNA replication"/>
    <property type="evidence" value="ECO:0007669"/>
    <property type="project" value="InterPro"/>
</dbReference>
<dbReference type="InterPro" id="IPR007199">
    <property type="entry name" value="Rep_factor-A_N"/>
</dbReference>
<dbReference type="EMBL" id="PGGS01000382">
    <property type="protein sequence ID" value="PNH04517.1"/>
    <property type="molecule type" value="Genomic_DNA"/>
</dbReference>
<evidence type="ECO:0000313" key="3">
    <source>
        <dbReference type="EMBL" id="PNH04517.1"/>
    </source>
</evidence>
<proteinExistence type="predicted"/>
<evidence type="ECO:0000259" key="2">
    <source>
        <dbReference type="Pfam" id="PF04057"/>
    </source>
</evidence>
<dbReference type="GO" id="GO:0005634">
    <property type="term" value="C:nucleus"/>
    <property type="evidence" value="ECO:0007669"/>
    <property type="project" value="InterPro"/>
</dbReference>
<dbReference type="AlphaFoldDB" id="A0A2J7ZW68"/>
<dbReference type="OrthoDB" id="1751331at2759"/>
<dbReference type="SUPFAM" id="SSF50249">
    <property type="entry name" value="Nucleic acid-binding proteins"/>
    <property type="match status" value="1"/>
</dbReference>
<organism evidence="3 4">
    <name type="scientific">Tetrabaena socialis</name>
    <dbReference type="NCBI Taxonomy" id="47790"/>
    <lineage>
        <taxon>Eukaryota</taxon>
        <taxon>Viridiplantae</taxon>
        <taxon>Chlorophyta</taxon>
        <taxon>core chlorophytes</taxon>
        <taxon>Chlorophyceae</taxon>
        <taxon>CS clade</taxon>
        <taxon>Chlamydomonadales</taxon>
        <taxon>Tetrabaenaceae</taxon>
        <taxon>Tetrabaena</taxon>
    </lineage>
</organism>
<evidence type="ECO:0000313" key="4">
    <source>
        <dbReference type="Proteomes" id="UP000236333"/>
    </source>
</evidence>
<sequence>MATLTTGDVARLKSSEEFANGVVLRVTDLTEAAGKKYRCAFTDGASTLRGVLASQFADLVASGELANGCLVRVKTYVLNSVGNESVLLATDVAVVAPAPIGSQPMDTDTALTAHNTTPEAAPKPQPGKENSTPGMLSPPTEWVRGPECAEGVVLGRAEAGRWGIEGMCAVQRSSPTCSLRMGMGSGWWGAAGESGCTAR</sequence>
<name>A0A2J7ZW68_9CHLO</name>
<dbReference type="Gene3D" id="2.40.50.140">
    <property type="entry name" value="Nucleic acid-binding proteins"/>
    <property type="match status" value="1"/>
</dbReference>
<feature type="domain" description="Replication factor-A protein 1 N-terminal" evidence="2">
    <location>
        <begin position="4"/>
        <end position="96"/>
    </location>
</feature>
<keyword evidence="4" id="KW-1185">Reference proteome</keyword>
<comment type="caution">
    <text evidence="3">The sequence shown here is derived from an EMBL/GenBank/DDBJ whole genome shotgun (WGS) entry which is preliminary data.</text>
</comment>